<protein>
    <submittedName>
        <fullName evidence="3">Uncharacterized protein</fullName>
    </submittedName>
</protein>
<keyword evidence="4" id="KW-1185">Reference proteome</keyword>
<evidence type="ECO:0000313" key="3">
    <source>
        <dbReference type="EMBL" id="KAK0178734.1"/>
    </source>
</evidence>
<comment type="caution">
    <text evidence="3">The sequence shown here is derived from an EMBL/GenBank/DDBJ whole genome shotgun (WGS) entry which is preliminary data.</text>
</comment>
<evidence type="ECO:0000256" key="1">
    <source>
        <dbReference type="SAM" id="Coils"/>
    </source>
</evidence>
<evidence type="ECO:0000313" key="4">
    <source>
        <dbReference type="Proteomes" id="UP001168972"/>
    </source>
</evidence>
<keyword evidence="2" id="KW-0732">Signal</keyword>
<feature type="chain" id="PRO_5041348908" evidence="2">
    <location>
        <begin position="26"/>
        <end position="216"/>
    </location>
</feature>
<proteinExistence type="predicted"/>
<gene>
    <name evidence="3" type="ORF">PV327_007597</name>
</gene>
<dbReference type="AlphaFoldDB" id="A0AA39KYS1"/>
<feature type="coiled-coil region" evidence="1">
    <location>
        <begin position="54"/>
        <end position="86"/>
    </location>
</feature>
<sequence>MWNWKFLQMWSLFAVIITLLSTAASRTEPIDILQRDHQNEMLSPGSLSRDFVDLKELTAHLKQMELDNLKDQRQEWNKNEDKYDINSRKFVPIEAINENIYDDLNDGQVDEPDEFELNQLTNFLSTLLKQPVWMTPLAVVEEPIDDLEDETINEIDNRKLFKRSRYYRRYPWKRQNNRTRKGLEYESLYLCKPSREDVFKLLVALHDVRQGNKTRT</sequence>
<reference evidence="3" key="2">
    <citation type="submission" date="2023-03" db="EMBL/GenBank/DDBJ databases">
        <authorList>
            <person name="Inwood S.N."/>
            <person name="Skelly J.G."/>
            <person name="Guhlin J."/>
            <person name="Harrop T.W.R."/>
            <person name="Goldson S.G."/>
            <person name="Dearden P.K."/>
        </authorList>
    </citation>
    <scope>NUCLEOTIDE SEQUENCE</scope>
    <source>
        <strain evidence="3">Lincoln</strain>
        <tissue evidence="3">Whole body</tissue>
    </source>
</reference>
<dbReference type="EMBL" id="JAQQBR010000004">
    <property type="protein sequence ID" value="KAK0178734.1"/>
    <property type="molecule type" value="Genomic_DNA"/>
</dbReference>
<name>A0AA39KYS1_MICHY</name>
<organism evidence="3 4">
    <name type="scientific">Microctonus hyperodae</name>
    <name type="common">Parasitoid wasp</name>
    <dbReference type="NCBI Taxonomy" id="165561"/>
    <lineage>
        <taxon>Eukaryota</taxon>
        <taxon>Metazoa</taxon>
        <taxon>Ecdysozoa</taxon>
        <taxon>Arthropoda</taxon>
        <taxon>Hexapoda</taxon>
        <taxon>Insecta</taxon>
        <taxon>Pterygota</taxon>
        <taxon>Neoptera</taxon>
        <taxon>Endopterygota</taxon>
        <taxon>Hymenoptera</taxon>
        <taxon>Apocrita</taxon>
        <taxon>Ichneumonoidea</taxon>
        <taxon>Braconidae</taxon>
        <taxon>Euphorinae</taxon>
        <taxon>Microctonus</taxon>
    </lineage>
</organism>
<keyword evidence="1" id="KW-0175">Coiled coil</keyword>
<feature type="signal peptide" evidence="2">
    <location>
        <begin position="1"/>
        <end position="25"/>
    </location>
</feature>
<reference evidence="3" key="1">
    <citation type="journal article" date="2023" name="bioRxiv">
        <title>Scaffold-level genome assemblies of two parasitoid biocontrol wasps reveal the parthenogenesis mechanism and an associated novel virus.</title>
        <authorList>
            <person name="Inwood S."/>
            <person name="Skelly J."/>
            <person name="Guhlin J."/>
            <person name="Harrop T."/>
            <person name="Goldson S."/>
            <person name="Dearden P."/>
        </authorList>
    </citation>
    <scope>NUCLEOTIDE SEQUENCE</scope>
    <source>
        <strain evidence="3">Lincoln</strain>
        <tissue evidence="3">Whole body</tissue>
    </source>
</reference>
<accession>A0AA39KYS1</accession>
<dbReference type="Proteomes" id="UP001168972">
    <property type="component" value="Unassembled WGS sequence"/>
</dbReference>
<evidence type="ECO:0000256" key="2">
    <source>
        <dbReference type="SAM" id="SignalP"/>
    </source>
</evidence>